<dbReference type="Proteomes" id="UP001228690">
    <property type="component" value="Chromosome"/>
</dbReference>
<feature type="region of interest" description="Disordered" evidence="1">
    <location>
        <begin position="1"/>
        <end position="23"/>
    </location>
</feature>
<dbReference type="RefSeq" id="WP_326927601.1">
    <property type="nucleotide sequence ID" value="NZ_CP123443.1"/>
</dbReference>
<dbReference type="InterPro" id="IPR010898">
    <property type="entry name" value="Hpre_diP_synth_I"/>
</dbReference>
<feature type="compositionally biased region" description="Basic and acidic residues" evidence="1">
    <location>
        <begin position="219"/>
        <end position="233"/>
    </location>
</feature>
<evidence type="ECO:0000256" key="2">
    <source>
        <dbReference type="SAM" id="Phobius"/>
    </source>
</evidence>
<sequence>MTDTSQAASTSDSNRSETYGKTGREDGRTIAEQRFDSLLQLAGLSLFLATVEMLIPKPMPFLKLGIANLPILLFVRQLSYREILLLIFLKVFCQSLISGTMLSYILVFSACAGFVSGNAMWFVARLSPKHISLLGISILGAACSNGIQLVLALSYFFPGTGSLLIPWSLSFGLGSGVLLGLFALQFSRHSKWYKAMWSVFRVPAPKGVAIPASKKRTIGNKEDNNIDKNQNKDRQRRRSSAAPLNLKRLSNNVGGLRFGFGVLSLALMFGLNKLEPIYLGFELLLFIGLNLQLGYRPWWRSMFTLFVVLVFFHLLLPSGRLLWELDQGPIHWRLTQGALERGIGKAFFLLNLIQISRFAVSPALRLPGRPGHIVQLVFRYYEGFLNCPVKFRGSKPFASLDAMLCLSKNLPENLPGSSPGSMDIRKDIPDVTDKTDTTNGRQTQTKPAKTLRYQFLGVALLLQIGLLLLATYFPLYRLFQP</sequence>
<feature type="transmembrane region" description="Helical" evidence="2">
    <location>
        <begin position="101"/>
        <end position="124"/>
    </location>
</feature>
<feature type="region of interest" description="Disordered" evidence="1">
    <location>
        <begin position="415"/>
        <end position="445"/>
    </location>
</feature>
<evidence type="ECO:0000313" key="4">
    <source>
        <dbReference type="Proteomes" id="UP001228690"/>
    </source>
</evidence>
<reference evidence="3 4" key="1">
    <citation type="submission" date="2023-04" db="EMBL/GenBank/DDBJ databases">
        <title>Spirochaete genome identified in red abalone sample constitutes a novel genus.</title>
        <authorList>
            <person name="Sharma S.P."/>
            <person name="Purcell C.M."/>
            <person name="Hyde J.R."/>
            <person name="Severin A.J."/>
        </authorList>
    </citation>
    <scope>NUCLEOTIDE SEQUENCE [LARGE SCALE GENOMIC DNA]</scope>
    <source>
        <strain evidence="3 4">SP-2023</strain>
    </source>
</reference>
<keyword evidence="2" id="KW-0812">Transmembrane</keyword>
<evidence type="ECO:0000313" key="3">
    <source>
        <dbReference type="EMBL" id="WGK69418.1"/>
    </source>
</evidence>
<feature type="transmembrane region" description="Helical" evidence="2">
    <location>
        <begin position="163"/>
        <end position="184"/>
    </location>
</feature>
<accession>A0ABY8MJN2</accession>
<feature type="transmembrane region" description="Helical" evidence="2">
    <location>
        <begin position="254"/>
        <end position="271"/>
    </location>
</feature>
<proteinExistence type="predicted"/>
<dbReference type="Pfam" id="PF07456">
    <property type="entry name" value="Hpre_diP_synt_I"/>
    <property type="match status" value="1"/>
</dbReference>
<name>A0ABY8MJN2_9SPIO</name>
<feature type="region of interest" description="Disordered" evidence="1">
    <location>
        <begin position="219"/>
        <end position="240"/>
    </location>
</feature>
<dbReference type="EMBL" id="CP123443">
    <property type="protein sequence ID" value="WGK69418.1"/>
    <property type="molecule type" value="Genomic_DNA"/>
</dbReference>
<keyword evidence="2" id="KW-1133">Transmembrane helix</keyword>
<organism evidence="3 4">
    <name type="scientific">Candidatus Haliotispira prima</name>
    <dbReference type="NCBI Taxonomy" id="3034016"/>
    <lineage>
        <taxon>Bacteria</taxon>
        <taxon>Pseudomonadati</taxon>
        <taxon>Spirochaetota</taxon>
        <taxon>Spirochaetia</taxon>
        <taxon>Spirochaetales</taxon>
        <taxon>Spirochaetaceae</taxon>
        <taxon>Candidatus Haliotispira</taxon>
    </lineage>
</organism>
<keyword evidence="4" id="KW-1185">Reference proteome</keyword>
<feature type="transmembrane region" description="Helical" evidence="2">
    <location>
        <begin position="131"/>
        <end position="157"/>
    </location>
</feature>
<gene>
    <name evidence="3" type="ORF">P0082_00745</name>
</gene>
<keyword evidence="2" id="KW-0472">Membrane</keyword>
<evidence type="ECO:0000256" key="1">
    <source>
        <dbReference type="SAM" id="MobiDB-lite"/>
    </source>
</evidence>
<feature type="transmembrane region" description="Helical" evidence="2">
    <location>
        <begin position="302"/>
        <end position="323"/>
    </location>
</feature>
<feature type="compositionally biased region" description="Low complexity" evidence="1">
    <location>
        <begin position="1"/>
        <end position="13"/>
    </location>
</feature>
<protein>
    <submittedName>
        <fullName evidence="3">Gx transporter family protein</fullName>
    </submittedName>
</protein>
<feature type="compositionally biased region" description="Basic and acidic residues" evidence="1">
    <location>
        <begin position="423"/>
        <end position="436"/>
    </location>
</feature>
<feature type="transmembrane region" description="Helical" evidence="2">
    <location>
        <begin position="455"/>
        <end position="475"/>
    </location>
</feature>
<feature type="transmembrane region" description="Helical" evidence="2">
    <location>
        <begin position="37"/>
        <end position="55"/>
    </location>
</feature>